<sequence>MNSNYIFISLVALVIIGAILGCTLPKKGNSPQIVNTDVPTFKKIIERPDIQLVDARTPKEYNEGHIGNAINIDVLAEDFIPKATQLLKKEKPIAIYCRSGKRSAIAAQKLSEAGFSGPIYNLSGGYLAYSAHE</sequence>
<keyword evidence="1" id="KW-1133">Transmembrane helix</keyword>
<dbReference type="PROSITE" id="PS50206">
    <property type="entry name" value="RHODANESE_3"/>
    <property type="match status" value="1"/>
</dbReference>
<organism evidence="3 4">
    <name type="scientific">Porphyromonas endodontalis (strain ATCC 35406 / DSM 24491 / JCM 8526 / CCUG 16442 / BCRC 14492 / NCTC 13058 / HG 370)</name>
    <name type="common">Bacteroides endodontalis</name>
    <dbReference type="NCBI Taxonomy" id="553175"/>
    <lineage>
        <taxon>Bacteria</taxon>
        <taxon>Pseudomonadati</taxon>
        <taxon>Bacteroidota</taxon>
        <taxon>Bacteroidia</taxon>
        <taxon>Bacteroidales</taxon>
        <taxon>Porphyromonadaceae</taxon>
        <taxon>Porphyromonas</taxon>
    </lineage>
</organism>
<dbReference type="InterPro" id="IPR001763">
    <property type="entry name" value="Rhodanese-like_dom"/>
</dbReference>
<dbReference type="eggNOG" id="COG0607">
    <property type="taxonomic scope" value="Bacteria"/>
</dbReference>
<dbReference type="PANTHER" id="PTHR43031">
    <property type="entry name" value="FAD-DEPENDENT OXIDOREDUCTASE"/>
    <property type="match status" value="1"/>
</dbReference>
<dbReference type="InterPro" id="IPR050229">
    <property type="entry name" value="GlpE_sulfurtransferase"/>
</dbReference>
<dbReference type="GeneID" id="93364788"/>
<reference evidence="3 4" key="1">
    <citation type="submission" date="2009-04" db="EMBL/GenBank/DDBJ databases">
        <authorList>
            <person name="Sebastian Y."/>
            <person name="Madupu R."/>
            <person name="Durkin A.S."/>
            <person name="Torralba M."/>
            <person name="Methe B."/>
            <person name="Sutton G.G."/>
            <person name="Strausberg R.L."/>
            <person name="Nelson K.E."/>
        </authorList>
    </citation>
    <scope>NUCLEOTIDE SEQUENCE [LARGE SCALE GENOMIC DNA]</scope>
    <source>
        <strain evidence="4">ATCC 35406 / BCRC 14492 / JCM 8526 / NCTC 13058 / HG 370</strain>
    </source>
</reference>
<dbReference type="Proteomes" id="UP000004295">
    <property type="component" value="Unassembled WGS sequence"/>
</dbReference>
<dbReference type="SMART" id="SM00450">
    <property type="entry name" value="RHOD"/>
    <property type="match status" value="1"/>
</dbReference>
<dbReference type="CDD" id="cd00158">
    <property type="entry name" value="RHOD"/>
    <property type="match status" value="1"/>
</dbReference>
<protein>
    <submittedName>
        <fullName evidence="3">Rhodanese-like protein</fullName>
    </submittedName>
</protein>
<dbReference type="Pfam" id="PF00581">
    <property type="entry name" value="Rhodanese"/>
    <property type="match status" value="1"/>
</dbReference>
<dbReference type="RefSeq" id="WP_004333173.1">
    <property type="nucleotide sequence ID" value="NZ_ACNN01000016.1"/>
</dbReference>
<accession>C3JA41</accession>
<evidence type="ECO:0000256" key="1">
    <source>
        <dbReference type="SAM" id="Phobius"/>
    </source>
</evidence>
<proteinExistence type="predicted"/>
<evidence type="ECO:0000313" key="3">
    <source>
        <dbReference type="EMBL" id="EEN82951.1"/>
    </source>
</evidence>
<name>C3JA41_POREA</name>
<feature type="transmembrane region" description="Helical" evidence="1">
    <location>
        <begin position="6"/>
        <end position="24"/>
    </location>
</feature>
<dbReference type="STRING" id="553175.POREN0001_0964"/>
<keyword evidence="1" id="KW-0812">Transmembrane</keyword>
<evidence type="ECO:0000259" key="2">
    <source>
        <dbReference type="PROSITE" id="PS50206"/>
    </source>
</evidence>
<keyword evidence="1" id="KW-0472">Membrane</keyword>
<dbReference type="InterPro" id="IPR036873">
    <property type="entry name" value="Rhodanese-like_dom_sf"/>
</dbReference>
<comment type="caution">
    <text evidence="3">The sequence shown here is derived from an EMBL/GenBank/DDBJ whole genome shotgun (WGS) entry which is preliminary data.</text>
</comment>
<dbReference type="PANTHER" id="PTHR43031:SF16">
    <property type="entry name" value="OXIDOREDUCTASE"/>
    <property type="match status" value="1"/>
</dbReference>
<dbReference type="AlphaFoldDB" id="C3JA41"/>
<dbReference type="Gene3D" id="3.40.250.10">
    <property type="entry name" value="Rhodanese-like domain"/>
    <property type="match status" value="1"/>
</dbReference>
<keyword evidence="4" id="KW-1185">Reference proteome</keyword>
<evidence type="ECO:0000313" key="4">
    <source>
        <dbReference type="Proteomes" id="UP000004295"/>
    </source>
</evidence>
<dbReference type="SUPFAM" id="SSF52821">
    <property type="entry name" value="Rhodanese/Cell cycle control phosphatase"/>
    <property type="match status" value="1"/>
</dbReference>
<gene>
    <name evidence="3" type="ORF">POREN0001_0964</name>
</gene>
<dbReference type="EMBL" id="ACNN01000016">
    <property type="protein sequence ID" value="EEN82951.1"/>
    <property type="molecule type" value="Genomic_DNA"/>
</dbReference>
<feature type="domain" description="Rhodanese" evidence="2">
    <location>
        <begin position="46"/>
        <end position="133"/>
    </location>
</feature>